<sequence>MILQFHYPALKNWFPKSEEVISLKHQYHLKEVHFIGNSEVIEISLNSAITLSEAEQVRNFFDLIFSLFTGTKVACGQRFIIISDGKYIFIDSQNPLIHYNRELKVEASRLDFKVFKSQAKQLFEQIDAKFFLCERLIDAYLNDDLSESFNGFIAAISNLYNEKVSYQTIEQKADQILQLIPNFLLDKLEKALKQQQLYLINWKGIEDTHLRLTIQSFSSNKDWLVNVLNLILKNTGWNSNNITKTESFLANKVMVRKSIQVLKFFEGLIILQLIGLEARDDLIESCNNYLDFLLFNRHNLAFEKATITKDEFLKVEPVFPLLKELDD</sequence>
<dbReference type="Proteomes" id="UP001211566">
    <property type="component" value="Unassembled WGS sequence"/>
</dbReference>
<evidence type="ECO:0000313" key="1">
    <source>
        <dbReference type="EMBL" id="MCZ3621618.1"/>
    </source>
</evidence>
<organism evidence="2 4">
    <name type="scientific">Lactobacillus mulieris</name>
    <dbReference type="NCBI Taxonomy" id="2508708"/>
    <lineage>
        <taxon>Bacteria</taxon>
        <taxon>Bacillati</taxon>
        <taxon>Bacillota</taxon>
        <taxon>Bacilli</taxon>
        <taxon>Lactobacillales</taxon>
        <taxon>Lactobacillaceae</taxon>
        <taxon>Lactobacillus</taxon>
    </lineage>
</organism>
<dbReference type="EMBL" id="JAKHEY010000004">
    <property type="protein sequence ID" value="MCZ9678338.1"/>
    <property type="molecule type" value="Genomic_DNA"/>
</dbReference>
<dbReference type="Proteomes" id="UP001211420">
    <property type="component" value="Unassembled WGS sequence"/>
</dbReference>
<evidence type="ECO:0000313" key="3">
    <source>
        <dbReference type="Proteomes" id="UP001211420"/>
    </source>
</evidence>
<keyword evidence="3" id="KW-1185">Reference proteome</keyword>
<reference evidence="1 3" key="2">
    <citation type="submission" date="2022-01" db="EMBL/GenBank/DDBJ databases">
        <title>VMRC isolate genome collection.</title>
        <authorList>
            <person name="France M."/>
            <person name="Rutt L."/>
            <person name="Humphrys M."/>
            <person name="Ravel J."/>
        </authorList>
    </citation>
    <scope>NUCLEOTIDE SEQUENCE [LARGE SCALE GENOMIC DNA]</scope>
    <source>
        <strain evidence="1 3">C0172B4</strain>
    </source>
</reference>
<proteinExistence type="predicted"/>
<accession>A0AAW5WY83</accession>
<gene>
    <name evidence="1" type="ORF">L2772_01875</name>
    <name evidence="2" type="ORF">L2Z99_04480</name>
</gene>
<dbReference type="AlphaFoldDB" id="A0AAW5WY83"/>
<evidence type="ECO:0000313" key="4">
    <source>
        <dbReference type="Proteomes" id="UP001211566"/>
    </source>
</evidence>
<reference evidence="2" key="1">
    <citation type="submission" date="2022-01" db="EMBL/GenBank/DDBJ databases">
        <title>STING isolate genome collection.</title>
        <authorList>
            <person name="France M."/>
            <person name="Rutt L."/>
            <person name="Humphrys M."/>
            <person name="Ravel J."/>
        </authorList>
    </citation>
    <scope>NUCLEOTIDE SEQUENCE</scope>
    <source>
        <strain evidence="2">C0081E5</strain>
    </source>
</reference>
<name>A0AAW5WY83_9LACO</name>
<protein>
    <submittedName>
        <fullName evidence="2">Uncharacterized protein</fullName>
    </submittedName>
</protein>
<evidence type="ECO:0000313" key="2">
    <source>
        <dbReference type="EMBL" id="MCZ9678338.1"/>
    </source>
</evidence>
<dbReference type="RefSeq" id="WP_269254136.1">
    <property type="nucleotide sequence ID" value="NZ_JAKHEY010000004.1"/>
</dbReference>
<dbReference type="EMBL" id="JAKHPW010000001">
    <property type="protein sequence ID" value="MCZ3621618.1"/>
    <property type="molecule type" value="Genomic_DNA"/>
</dbReference>
<comment type="caution">
    <text evidence="2">The sequence shown here is derived from an EMBL/GenBank/DDBJ whole genome shotgun (WGS) entry which is preliminary data.</text>
</comment>